<evidence type="ECO:0000313" key="1">
    <source>
        <dbReference type="EMBL" id="BCX68642.1"/>
    </source>
</evidence>
<name>A0ABM7S2G5_9PSED</name>
<sequence>MPDSPIAPPGARTLLYRGDIQACAPWFKTSVELTAAERYFFRASGSWTDWTQVHDPNGSPMANLRLFERFIRCKEADATWFTLVGTINKDPASFFAIGDGRRWPTGWIAPASGRLFCFANDARLMYFNNRGAITLEVWTT</sequence>
<keyword evidence="2" id="KW-1185">Reference proteome</keyword>
<dbReference type="EMBL" id="AP017423">
    <property type="protein sequence ID" value="BCX68642.1"/>
    <property type="molecule type" value="Genomic_DNA"/>
</dbReference>
<dbReference type="Proteomes" id="UP000218595">
    <property type="component" value="Chromosome"/>
</dbReference>
<accession>A0ABM7S2G5</accession>
<dbReference type="RefSeq" id="WP_096510839.1">
    <property type="nucleotide sequence ID" value="NZ_AP017423.2"/>
</dbReference>
<proteinExistence type="predicted"/>
<reference evidence="1 2" key="1">
    <citation type="submission" date="2016-04" db="EMBL/GenBank/DDBJ databases">
        <title>Complete genome sequence of Pseudomonas sp. LAB-08 isolated from TCE contaminated aquifer soil.</title>
        <authorList>
            <person name="Dohra H."/>
            <person name="Suzuki K."/>
            <person name="Fatma A."/>
            <person name="Inuzuka Y."/>
            <person name="Honjo M."/>
            <person name="Tashiro Y."/>
            <person name="Futamata H."/>
        </authorList>
    </citation>
    <scope>NUCLEOTIDE SEQUENCE [LARGE SCALE GENOMIC DNA]</scope>
    <source>
        <strain evidence="1 2">LAB-08</strain>
    </source>
</reference>
<protein>
    <submittedName>
        <fullName evidence="1">Uncharacterized protein</fullName>
    </submittedName>
</protein>
<gene>
    <name evidence="1" type="ORF">LAB08_R32840</name>
</gene>
<dbReference type="Gene3D" id="2.60.120.430">
    <property type="entry name" value="Galactose-binding lectin"/>
    <property type="match status" value="1"/>
</dbReference>
<evidence type="ECO:0000313" key="2">
    <source>
        <dbReference type="Proteomes" id="UP000218595"/>
    </source>
</evidence>
<organism evidence="1 2">
    <name type="scientific">Pseudomonas izuensis</name>
    <dbReference type="NCBI Taxonomy" id="2684212"/>
    <lineage>
        <taxon>Bacteria</taxon>
        <taxon>Pseudomonadati</taxon>
        <taxon>Pseudomonadota</taxon>
        <taxon>Gammaproteobacteria</taxon>
        <taxon>Pseudomonadales</taxon>
        <taxon>Pseudomonadaceae</taxon>
        <taxon>Pseudomonas</taxon>
    </lineage>
</organism>